<dbReference type="Proteomes" id="UP000663920">
    <property type="component" value="Chromosome"/>
</dbReference>
<sequence>MRVQSESQLEKYGKKAQNIKNNCNIKCYYGGLGQETFELEKVLGKFEYEDAKTKQVRQRSLMTASEIRELKDEILIIPSGEKPIKVKVKPAYQQPQLMKRLALEPVEEDNLIAPLAYTTQYIDLDSYREEKPNSNNNSQDETSSTTLS</sequence>
<dbReference type="Pfam" id="PF12696">
    <property type="entry name" value="TraG-D_C"/>
    <property type="match status" value="1"/>
</dbReference>
<accession>A0A975CJZ9</accession>
<reference evidence="3 4" key="1">
    <citation type="submission" date="2021-03" db="EMBL/GenBank/DDBJ databases">
        <title>Complete genome of Polaribacter_sp.SM13.</title>
        <authorList>
            <person name="Jeong S.W."/>
            <person name="Bae J.W."/>
        </authorList>
    </citation>
    <scope>NUCLEOTIDE SEQUENCE [LARGE SCALE GENOMIC DNA]</scope>
    <source>
        <strain evidence="3 4">SM13</strain>
    </source>
</reference>
<dbReference type="Gene3D" id="3.40.50.300">
    <property type="entry name" value="P-loop containing nucleotide triphosphate hydrolases"/>
    <property type="match status" value="1"/>
</dbReference>
<feature type="domain" description="TraD/TraG TraM recognition site" evidence="2">
    <location>
        <begin position="3"/>
        <end position="71"/>
    </location>
</feature>
<protein>
    <submittedName>
        <fullName evidence="3">TraM recognition domain-containing protein</fullName>
    </submittedName>
</protein>
<keyword evidence="4" id="KW-1185">Reference proteome</keyword>
<feature type="compositionally biased region" description="Polar residues" evidence="1">
    <location>
        <begin position="133"/>
        <end position="148"/>
    </location>
</feature>
<evidence type="ECO:0000259" key="2">
    <source>
        <dbReference type="Pfam" id="PF12696"/>
    </source>
</evidence>
<dbReference type="EMBL" id="CP071869">
    <property type="protein sequence ID" value="QTE21083.1"/>
    <property type="molecule type" value="Genomic_DNA"/>
</dbReference>
<evidence type="ECO:0000313" key="4">
    <source>
        <dbReference type="Proteomes" id="UP000663920"/>
    </source>
</evidence>
<dbReference type="InterPro" id="IPR032689">
    <property type="entry name" value="TraG-D_C"/>
</dbReference>
<proteinExistence type="predicted"/>
<feature type="region of interest" description="Disordered" evidence="1">
    <location>
        <begin position="126"/>
        <end position="148"/>
    </location>
</feature>
<gene>
    <name evidence="3" type="ORF">J3359_09495</name>
</gene>
<name>A0A975CJZ9_9FLAO</name>
<evidence type="ECO:0000256" key="1">
    <source>
        <dbReference type="SAM" id="MobiDB-lite"/>
    </source>
</evidence>
<dbReference type="KEGG" id="pcea:J3359_09495"/>
<dbReference type="AlphaFoldDB" id="A0A975CJZ9"/>
<organism evidence="3 4">
    <name type="scientific">Polaribacter cellanae</name>
    <dbReference type="NCBI Taxonomy" id="2818493"/>
    <lineage>
        <taxon>Bacteria</taxon>
        <taxon>Pseudomonadati</taxon>
        <taxon>Bacteroidota</taxon>
        <taxon>Flavobacteriia</taxon>
        <taxon>Flavobacteriales</taxon>
        <taxon>Flavobacteriaceae</taxon>
    </lineage>
</organism>
<evidence type="ECO:0000313" key="3">
    <source>
        <dbReference type="EMBL" id="QTE21083.1"/>
    </source>
</evidence>
<dbReference type="RefSeq" id="WP_208076678.1">
    <property type="nucleotide sequence ID" value="NZ_CP071869.1"/>
</dbReference>
<dbReference type="InterPro" id="IPR027417">
    <property type="entry name" value="P-loop_NTPase"/>
</dbReference>